<dbReference type="InterPro" id="IPR022085">
    <property type="entry name" value="OpdG"/>
</dbReference>
<dbReference type="Pfam" id="PF12311">
    <property type="entry name" value="DUF3632"/>
    <property type="match status" value="1"/>
</dbReference>
<dbReference type="PANTHER" id="PTHR38797">
    <property type="entry name" value="NUCLEAR PORE COMPLEX PROTEIN NUP85-RELATED"/>
    <property type="match status" value="1"/>
</dbReference>
<proteinExistence type="predicted"/>
<dbReference type="OrthoDB" id="4587349at2759"/>
<protein>
    <submittedName>
        <fullName evidence="1">Uncharacterized protein</fullName>
    </submittedName>
</protein>
<sequence>MTTIFDVPGSGTPNPFSTSIQDLLHSASTSSAPTPDETAARLVLTITTSSDPSHALWQLWDAFFIAVATSTSHAPFLALLKALRVQPPTQPSNVAAGSNAENQLRSYVQDDGKLHWSKLPRFSSQWRDVHDILKVWRDWDGVRTSSAGADATPDSLASSGDVYYLHFCVFSAELLKMTKGKGEVHPVWVFYACRDVLESEGPQSYQPKAHRMTPEQVWALDVRVAATWMRVGGRTLWETNQEELRRHWAAALDERTVLWPRVDGLTQERWQLWGERLQALGTDEKTLDTETRAVAAEAAQVVEGFLKESVA</sequence>
<gene>
    <name evidence="1" type="ORF">K458DRAFT_421264</name>
</gene>
<dbReference type="AlphaFoldDB" id="A0A6G1IST8"/>
<evidence type="ECO:0000313" key="2">
    <source>
        <dbReference type="Proteomes" id="UP000799291"/>
    </source>
</evidence>
<organism evidence="1 2">
    <name type="scientific">Lentithecium fluviatile CBS 122367</name>
    <dbReference type="NCBI Taxonomy" id="1168545"/>
    <lineage>
        <taxon>Eukaryota</taxon>
        <taxon>Fungi</taxon>
        <taxon>Dikarya</taxon>
        <taxon>Ascomycota</taxon>
        <taxon>Pezizomycotina</taxon>
        <taxon>Dothideomycetes</taxon>
        <taxon>Pleosporomycetidae</taxon>
        <taxon>Pleosporales</taxon>
        <taxon>Massarineae</taxon>
        <taxon>Lentitheciaceae</taxon>
        <taxon>Lentithecium</taxon>
    </lineage>
</organism>
<accession>A0A6G1IST8</accession>
<dbReference type="InterPro" id="IPR053204">
    <property type="entry name" value="Oxopyrrolidines_Biosynth-assoc"/>
</dbReference>
<dbReference type="PANTHER" id="PTHR38797:SF4">
    <property type="entry name" value="NUCLEAR PORE COMPLEX PROTEIN NUP85"/>
    <property type="match status" value="1"/>
</dbReference>
<dbReference type="EMBL" id="MU005594">
    <property type="protein sequence ID" value="KAF2680939.1"/>
    <property type="molecule type" value="Genomic_DNA"/>
</dbReference>
<evidence type="ECO:0000313" key="1">
    <source>
        <dbReference type="EMBL" id="KAF2680939.1"/>
    </source>
</evidence>
<keyword evidence="2" id="KW-1185">Reference proteome</keyword>
<dbReference type="Proteomes" id="UP000799291">
    <property type="component" value="Unassembled WGS sequence"/>
</dbReference>
<name>A0A6G1IST8_9PLEO</name>
<reference evidence="1" key="1">
    <citation type="journal article" date="2020" name="Stud. Mycol.">
        <title>101 Dothideomycetes genomes: a test case for predicting lifestyles and emergence of pathogens.</title>
        <authorList>
            <person name="Haridas S."/>
            <person name="Albert R."/>
            <person name="Binder M."/>
            <person name="Bloem J."/>
            <person name="Labutti K."/>
            <person name="Salamov A."/>
            <person name="Andreopoulos B."/>
            <person name="Baker S."/>
            <person name="Barry K."/>
            <person name="Bills G."/>
            <person name="Bluhm B."/>
            <person name="Cannon C."/>
            <person name="Castanera R."/>
            <person name="Culley D."/>
            <person name="Daum C."/>
            <person name="Ezra D."/>
            <person name="Gonzalez J."/>
            <person name="Henrissat B."/>
            <person name="Kuo A."/>
            <person name="Liang C."/>
            <person name="Lipzen A."/>
            <person name="Lutzoni F."/>
            <person name="Magnuson J."/>
            <person name="Mondo S."/>
            <person name="Nolan M."/>
            <person name="Ohm R."/>
            <person name="Pangilinan J."/>
            <person name="Park H.-J."/>
            <person name="Ramirez L."/>
            <person name="Alfaro M."/>
            <person name="Sun H."/>
            <person name="Tritt A."/>
            <person name="Yoshinaga Y."/>
            <person name="Zwiers L.-H."/>
            <person name="Turgeon B."/>
            <person name="Goodwin S."/>
            <person name="Spatafora J."/>
            <person name="Crous P."/>
            <person name="Grigoriev I."/>
        </authorList>
    </citation>
    <scope>NUCLEOTIDE SEQUENCE</scope>
    <source>
        <strain evidence="1">CBS 122367</strain>
    </source>
</reference>